<organism evidence="1 2">
    <name type="scientific">Schizopora paradoxa</name>
    <dbReference type="NCBI Taxonomy" id="27342"/>
    <lineage>
        <taxon>Eukaryota</taxon>
        <taxon>Fungi</taxon>
        <taxon>Dikarya</taxon>
        <taxon>Basidiomycota</taxon>
        <taxon>Agaricomycotina</taxon>
        <taxon>Agaricomycetes</taxon>
        <taxon>Hymenochaetales</taxon>
        <taxon>Schizoporaceae</taxon>
        <taxon>Schizopora</taxon>
    </lineage>
</organism>
<keyword evidence="2" id="KW-1185">Reference proteome</keyword>
<name>A0A0H2SRN3_9AGAM</name>
<reference evidence="1 2" key="1">
    <citation type="submission" date="2015-04" db="EMBL/GenBank/DDBJ databases">
        <title>Complete genome sequence of Schizopora paradoxa KUC8140, a cosmopolitan wood degrader in East Asia.</title>
        <authorList>
            <consortium name="DOE Joint Genome Institute"/>
            <person name="Min B."/>
            <person name="Park H."/>
            <person name="Jang Y."/>
            <person name="Kim J.-J."/>
            <person name="Kim K.H."/>
            <person name="Pangilinan J."/>
            <person name="Lipzen A."/>
            <person name="Riley R."/>
            <person name="Grigoriev I.V."/>
            <person name="Spatafora J.W."/>
            <person name="Choi I.-G."/>
        </authorList>
    </citation>
    <scope>NUCLEOTIDE SEQUENCE [LARGE SCALE GENOMIC DNA]</scope>
    <source>
        <strain evidence="1 2">KUC8140</strain>
    </source>
</reference>
<evidence type="ECO:0000313" key="2">
    <source>
        <dbReference type="Proteomes" id="UP000053477"/>
    </source>
</evidence>
<proteinExistence type="predicted"/>
<sequence length="174" mass="19578">MCIDRRFMVDAFLEETFRFEHTVVETTDDPFDTVSAFFFQTLFKRFTDHSTLILVAKFGFGPDHDHLCRVLRALFGQEKCNATGVIGVTIVQGNVQFHLYDPKVESLTLYGPPEGFPIISFLRNKVGMDEDQIVEKAAKKVADELIAVITRAPEAAESEAGLGSVKKAFRRIET</sequence>
<protein>
    <submittedName>
        <fullName evidence="1">Uncharacterized protein</fullName>
    </submittedName>
</protein>
<dbReference type="AlphaFoldDB" id="A0A0H2SRN3"/>
<evidence type="ECO:0000313" key="1">
    <source>
        <dbReference type="EMBL" id="KLO19756.1"/>
    </source>
</evidence>
<accession>A0A0H2SRN3</accession>
<gene>
    <name evidence="1" type="ORF">SCHPADRAFT_898337</name>
</gene>
<dbReference type="Proteomes" id="UP000053477">
    <property type="component" value="Unassembled WGS sequence"/>
</dbReference>
<dbReference type="EMBL" id="KQ085884">
    <property type="protein sequence ID" value="KLO19756.1"/>
    <property type="molecule type" value="Genomic_DNA"/>
</dbReference>
<dbReference type="InParanoid" id="A0A0H2SRN3"/>